<feature type="region of interest" description="Disordered" evidence="1">
    <location>
        <begin position="69"/>
        <end position="91"/>
    </location>
</feature>
<comment type="caution">
    <text evidence="2">The sequence shown here is derived from an EMBL/GenBank/DDBJ whole genome shotgun (WGS) entry which is preliminary data.</text>
</comment>
<dbReference type="EMBL" id="BAABAS010000011">
    <property type="protein sequence ID" value="GAA4234699.1"/>
    <property type="molecule type" value="Genomic_DNA"/>
</dbReference>
<reference evidence="3" key="1">
    <citation type="journal article" date="2019" name="Int. J. Syst. Evol. Microbiol.">
        <title>The Global Catalogue of Microorganisms (GCM) 10K type strain sequencing project: providing services to taxonomists for standard genome sequencing and annotation.</title>
        <authorList>
            <consortium name="The Broad Institute Genomics Platform"/>
            <consortium name="The Broad Institute Genome Sequencing Center for Infectious Disease"/>
            <person name="Wu L."/>
            <person name="Ma J."/>
        </authorList>
    </citation>
    <scope>NUCLEOTIDE SEQUENCE [LARGE SCALE GENOMIC DNA]</scope>
    <source>
        <strain evidence="3">JCM 17440</strain>
    </source>
</reference>
<name>A0ABP8C701_9ACTN</name>
<evidence type="ECO:0000313" key="2">
    <source>
        <dbReference type="EMBL" id="GAA4234699.1"/>
    </source>
</evidence>
<protein>
    <recommendedName>
        <fullName evidence="4">Type II toxin-antitoxin system HicA family toxin</fullName>
    </recommendedName>
</protein>
<evidence type="ECO:0008006" key="4">
    <source>
        <dbReference type="Google" id="ProtNLM"/>
    </source>
</evidence>
<accession>A0ABP8C701</accession>
<feature type="compositionally biased region" description="Basic and acidic residues" evidence="1">
    <location>
        <begin position="73"/>
        <end position="82"/>
    </location>
</feature>
<organism evidence="2 3">
    <name type="scientific">Actinomadura meridiana</name>
    <dbReference type="NCBI Taxonomy" id="559626"/>
    <lineage>
        <taxon>Bacteria</taxon>
        <taxon>Bacillati</taxon>
        <taxon>Actinomycetota</taxon>
        <taxon>Actinomycetes</taxon>
        <taxon>Streptosporangiales</taxon>
        <taxon>Thermomonosporaceae</taxon>
        <taxon>Actinomadura</taxon>
    </lineage>
</organism>
<gene>
    <name evidence="2" type="ORF">GCM10022254_40190</name>
</gene>
<evidence type="ECO:0000313" key="3">
    <source>
        <dbReference type="Proteomes" id="UP001501710"/>
    </source>
</evidence>
<proteinExistence type="predicted"/>
<evidence type="ECO:0000256" key="1">
    <source>
        <dbReference type="SAM" id="MobiDB-lite"/>
    </source>
</evidence>
<dbReference type="Proteomes" id="UP001501710">
    <property type="component" value="Unassembled WGS sequence"/>
</dbReference>
<sequence length="91" mass="10197">MVGKEAKPSDHKNKNIREVLKKLCDLGWTLRREGHGYRLYCPCSTKCTTIPVGGTPANPSNAAMRITRAAQRCPKDPDDPRRSLTGMDREE</sequence>
<keyword evidence="3" id="KW-1185">Reference proteome</keyword>